<reference evidence="1 2" key="1">
    <citation type="journal article" date="2012" name="Science">
        <title>The Paleozoic origin of enzymatic lignin decomposition reconstructed from 31 fungal genomes.</title>
        <authorList>
            <person name="Floudas D."/>
            <person name="Binder M."/>
            <person name="Riley R."/>
            <person name="Barry K."/>
            <person name="Blanchette R.A."/>
            <person name="Henrissat B."/>
            <person name="Martinez A.T."/>
            <person name="Otillar R."/>
            <person name="Spatafora J.W."/>
            <person name="Yadav J.S."/>
            <person name="Aerts A."/>
            <person name="Benoit I."/>
            <person name="Boyd A."/>
            <person name="Carlson A."/>
            <person name="Copeland A."/>
            <person name="Coutinho P.M."/>
            <person name="de Vries R.P."/>
            <person name="Ferreira P."/>
            <person name="Findley K."/>
            <person name="Foster B."/>
            <person name="Gaskell J."/>
            <person name="Glotzer D."/>
            <person name="Gorecki P."/>
            <person name="Heitman J."/>
            <person name="Hesse C."/>
            <person name="Hori C."/>
            <person name="Igarashi K."/>
            <person name="Jurgens J.A."/>
            <person name="Kallen N."/>
            <person name="Kersten P."/>
            <person name="Kohler A."/>
            <person name="Kuees U."/>
            <person name="Kumar T.K.A."/>
            <person name="Kuo A."/>
            <person name="LaButti K."/>
            <person name="Larrondo L.F."/>
            <person name="Lindquist E."/>
            <person name="Ling A."/>
            <person name="Lombard V."/>
            <person name="Lucas S."/>
            <person name="Lundell T."/>
            <person name="Martin R."/>
            <person name="McLaughlin D.J."/>
            <person name="Morgenstern I."/>
            <person name="Morin E."/>
            <person name="Murat C."/>
            <person name="Nagy L.G."/>
            <person name="Nolan M."/>
            <person name="Ohm R.A."/>
            <person name="Patyshakuliyeva A."/>
            <person name="Rokas A."/>
            <person name="Ruiz-Duenas F.J."/>
            <person name="Sabat G."/>
            <person name="Salamov A."/>
            <person name="Samejima M."/>
            <person name="Schmutz J."/>
            <person name="Slot J.C."/>
            <person name="St John F."/>
            <person name="Stenlid J."/>
            <person name="Sun H."/>
            <person name="Sun S."/>
            <person name="Syed K."/>
            <person name="Tsang A."/>
            <person name="Wiebenga A."/>
            <person name="Young D."/>
            <person name="Pisabarro A."/>
            <person name="Eastwood D.C."/>
            <person name="Martin F."/>
            <person name="Cullen D."/>
            <person name="Grigoriev I.V."/>
            <person name="Hibbett D.S."/>
        </authorList>
    </citation>
    <scope>NUCLEOTIDE SEQUENCE [LARGE SCALE GENOMIC DNA]</scope>
    <source>
        <strain evidence="1 2">ATCC 11539</strain>
    </source>
</reference>
<name>S7PU82_GLOTA</name>
<evidence type="ECO:0000313" key="2">
    <source>
        <dbReference type="Proteomes" id="UP000030669"/>
    </source>
</evidence>
<dbReference type="AlphaFoldDB" id="S7PU82"/>
<gene>
    <name evidence="1" type="ORF">GLOTRDRAFT_112634</name>
</gene>
<evidence type="ECO:0000313" key="1">
    <source>
        <dbReference type="EMBL" id="EPQ50887.1"/>
    </source>
</evidence>
<dbReference type="OrthoDB" id="6247875at2759"/>
<organism evidence="1 2">
    <name type="scientific">Gloeophyllum trabeum (strain ATCC 11539 / FP-39264 / Madison 617)</name>
    <name type="common">Brown rot fungus</name>
    <dbReference type="NCBI Taxonomy" id="670483"/>
    <lineage>
        <taxon>Eukaryota</taxon>
        <taxon>Fungi</taxon>
        <taxon>Dikarya</taxon>
        <taxon>Basidiomycota</taxon>
        <taxon>Agaricomycotina</taxon>
        <taxon>Agaricomycetes</taxon>
        <taxon>Gloeophyllales</taxon>
        <taxon>Gloeophyllaceae</taxon>
        <taxon>Gloeophyllum</taxon>
    </lineage>
</organism>
<dbReference type="Proteomes" id="UP000030669">
    <property type="component" value="Unassembled WGS sequence"/>
</dbReference>
<dbReference type="EMBL" id="KB469313">
    <property type="protein sequence ID" value="EPQ50887.1"/>
    <property type="molecule type" value="Genomic_DNA"/>
</dbReference>
<dbReference type="GeneID" id="19299584"/>
<proteinExistence type="predicted"/>
<dbReference type="HOGENOM" id="CLU_1660948_0_0_1"/>
<dbReference type="RefSeq" id="XP_007870763.1">
    <property type="nucleotide sequence ID" value="XM_007872572.1"/>
</dbReference>
<accession>S7PU82</accession>
<keyword evidence="2" id="KW-1185">Reference proteome</keyword>
<dbReference type="KEGG" id="gtr:GLOTRDRAFT_112634"/>
<sequence length="159" mass="17336">MAPNGFASPVASCTSSTSDLVSPLDETFSLPGMAGNFPLPNEMYSPVVHGPESYVHDGSKPDYAMQAFQYAPCWQDPSLFSSNEMLFSSDFDVNNVPSVELGLPKMNENSVAFPSHYGSLDGQGQYTEFSQPGQHHNADAMGGPYARIFHDYHDDTGHY</sequence>
<protein>
    <submittedName>
        <fullName evidence="1">Uncharacterized protein</fullName>
    </submittedName>
</protein>